<accession>Q97K40</accession>
<evidence type="ECO:0000256" key="1">
    <source>
        <dbReference type="SAM" id="MobiDB-lite"/>
    </source>
</evidence>
<feature type="compositionally biased region" description="Polar residues" evidence="1">
    <location>
        <begin position="48"/>
        <end position="63"/>
    </location>
</feature>
<feature type="region of interest" description="Disordered" evidence="1">
    <location>
        <begin position="41"/>
        <end position="63"/>
    </location>
</feature>
<dbReference type="HOGENOM" id="CLU_237645_0_0_9"/>
<sequence length="1819" mass="200066">MNNIKKTLLIASVLALGTKMGMDLNAVKAYAAENVSSSKIVTSEKASESGNNAVNNNEIKTPDNSYEEQAKNLQVQADVKKNVQGTVNNTQTSSNETDEEKLIASINAGSENLSDYNSLGFTNVKPDNIKVMEQQIKNARTSKGADLTKDEIGTTIANTSDSIKGIFDRMTKGTAVVSDYQFLLITQVNSNNLQDINSWLTGKRYALISKILSTVDKITTAVSNINNANDHESDFTALQIYNVQEDLVPFLNENISAAKKNKGSDLSSSEINTVVKDSLSKLQDALERINLGQGTLDDYHFIGAANVDENNLEDVNGWANGKGWFERNNAIEEINSIVEPLSRINSGDSTAADYDAIQVDGVDDNNIDNIKSVIAEKKQLKGKNLNIAEIKSAVEEYKTVLDFYDLIKKGTAKVSDYNAIGLTGVTEDNVTDMNELLKNRDIKTLNKLQDNINSIIKSLKNINAGTDTPDDYTNLNISSVTQDNISFIRDDIKTAKQANGSDLNKGKIQDSVNNSLKRLSAMDRINAGSAALDDYNLLGIEGVTSDNLTFVNNQVKGSNCKTIDELKTKVSDALKLYDSYNKVNNGDATYDDYLKIGIVIKIEEVTYYNGVFKGKNYFTLEELKVGINIAVRVRISTENIKNGVGSVEDFTIAGYTGVTEENIKYINKVIIEGGDASPEAISNIITEVNVEIQSLKRWSSGQVTAEDVKSLGLSIVTEENISYIMDRVVKNTYYSKVELIEAVEAIIKEKEIYERINLGQATVADYEYIKVTGVTSVNITSINDYVKSGNLTTREELQAKIDVVIEQTQSVAHTDVVIGRVNLGEANISDFEFMGITVVNSFNIQYVDDHLKDDKYTTIDAIKAAVTVFVGQYSIYEEINKGTATLDIYNSLGITGVTTENITYINLNIKESSYFNASDIQTKVNALISVYGYYEEINKGEATVDVYTSLGITGVTKENIIFINTYIKEGQYFDLTSLKSSVEVLEEKYEAYVKITSGKAVVGDYTKVGIKDVTEENIAYINLNIDLQNCFDTPTVQARIEVLVKQYNSYIVISKGSATVEDYEAINITGVTKDNIKYINCELKGTNFAESAEVQAKVDEVVKVYEELVRINLGTASVNDYTAIGVSGVADINIALVNQDMKEKGYLSVEEIKQRIDAVFSLQTVLGRINSSEGILSDYEAAGAVGVTNENLAYVNTNIKGKLFESLEDVKASVNEIVAQYEISIKIEQIVQRINLGTASVSDYNYIEITSVTDENVDAINADFKGKGYSDIEEIRERVNVIIKIKAALDRVNSGTASLEDFSTLGITEVYKDILVYVNSDLKGLNYKTIEDVQKRIDEKMNVYVFLNKVNLGEAVLTDYTSLNITGIDASLFVYVNEDLKGKNYTTIQEVQDRISSRVSIYAIIEKINKGQAVLTDYSTLGITNVDSSIIIYINADLQGKDFKTVEEIEERISAEINIYKALQKINAGEAVLSDYGILGITGLDSNLVVYANADLQGKNYTNVDEVKVTIEQDLNVYQILKKINDGTASLNDYSEVNITEVIDYNLYYVNARIKGANLVTLEAVQERILNLVNSIQISTASGYIKDASTGNFVVGAAIKFKINDGTGIDKYLSKNGVEIVVYTDANGKYSVDLPEGNYTAVAQMDGYIAQEFSIIANAANESVQQNTALVPIRNDEKYSIVLTWGVVPRDLDSHLTGTTADGTILHVNYNTKKAYDNGKEVASLDVDDQSSYGPETVTLDVDGNGTYKYSVFDYSDQSSTTSNLMSNSGAKVNVYKGNQLVKTYTISPNEVGDVWNVFQIVNGQIVDVNTVGYTKVPE</sequence>
<organism evidence="2 3">
    <name type="scientific">Clostridium acetobutylicum (strain ATCC 824 / DSM 792 / JCM 1419 / IAM 19013 / LMG 5710 / NBRC 13948 / NRRL B-527 / VKM B-1787 / 2291 / W)</name>
    <dbReference type="NCBI Taxonomy" id="272562"/>
    <lineage>
        <taxon>Bacteria</taxon>
        <taxon>Bacillati</taxon>
        <taxon>Bacillota</taxon>
        <taxon>Clostridia</taxon>
        <taxon>Eubacteriales</taxon>
        <taxon>Clostridiaceae</taxon>
        <taxon>Clostridium</taxon>
    </lineage>
</organism>
<reference evidence="2 3" key="1">
    <citation type="journal article" date="2001" name="J. Bacteriol.">
        <title>Genome sequence and comparative analysis of the solvent-producing bacterium Clostridium acetobutylicum.</title>
        <authorList>
            <person name="Nolling J."/>
            <person name="Breton G."/>
            <person name="Omelchenko M.V."/>
            <person name="Makarova K.S."/>
            <person name="Zeng Q."/>
            <person name="Gibson R."/>
            <person name="Lee H.M."/>
            <person name="Dubois J."/>
            <person name="Qiu D."/>
            <person name="Hitti J."/>
            <person name="Wolf Y.I."/>
            <person name="Tatusov R.L."/>
            <person name="Sabathe F."/>
            <person name="Doucette-Stamm L."/>
            <person name="Soucaille P."/>
            <person name="Daly M.J."/>
            <person name="Bennett G.N."/>
            <person name="Koonin E.V."/>
            <person name="Smith D.R."/>
        </authorList>
    </citation>
    <scope>NUCLEOTIDE SEQUENCE [LARGE SCALE GENOMIC DNA]</scope>
    <source>
        <strain evidence="3">ATCC 824 / DSM 792 / JCM 1419 / LMG 5710 / VKM B-1787</strain>
    </source>
</reference>
<dbReference type="OrthoDB" id="1938824at2"/>
<gene>
    <name evidence="2" type="ordered locus">CA_C1081</name>
</gene>
<keyword evidence="3" id="KW-1185">Reference proteome</keyword>
<dbReference type="Pfam" id="PF13620">
    <property type="entry name" value="CarboxypepD_reg"/>
    <property type="match status" value="1"/>
</dbReference>
<proteinExistence type="predicted"/>
<dbReference type="Gene3D" id="2.60.40.1120">
    <property type="entry name" value="Carboxypeptidase-like, regulatory domain"/>
    <property type="match status" value="1"/>
</dbReference>
<dbReference type="STRING" id="272562.CA_C1081"/>
<dbReference type="SUPFAM" id="SSF49464">
    <property type="entry name" value="Carboxypeptidase regulatory domain-like"/>
    <property type="match status" value="1"/>
</dbReference>
<name>Q97K40_CLOAB</name>
<dbReference type="PATRIC" id="fig|272562.8.peg.1290"/>
<dbReference type="KEGG" id="cac:CA_C1081"/>
<dbReference type="RefSeq" id="WP_010964396.1">
    <property type="nucleotide sequence ID" value="NC_003030.1"/>
</dbReference>
<dbReference type="InterPro" id="IPR008969">
    <property type="entry name" value="CarboxyPept-like_regulatory"/>
</dbReference>
<dbReference type="eggNOG" id="COG4676">
    <property type="taxonomic scope" value="Bacteria"/>
</dbReference>
<dbReference type="EMBL" id="AE001437">
    <property type="protein sequence ID" value="AAK79055.1"/>
    <property type="molecule type" value="Genomic_DNA"/>
</dbReference>
<dbReference type="PIR" id="D97033">
    <property type="entry name" value="D97033"/>
</dbReference>
<evidence type="ECO:0000313" key="2">
    <source>
        <dbReference type="EMBL" id="AAK79055.1"/>
    </source>
</evidence>
<dbReference type="Proteomes" id="UP000000814">
    <property type="component" value="Chromosome"/>
</dbReference>
<evidence type="ECO:0000313" key="3">
    <source>
        <dbReference type="Proteomes" id="UP000000814"/>
    </source>
</evidence>
<protein>
    <submittedName>
        <fullName evidence="2">Uncharacterized protein, probably surface-located</fullName>
    </submittedName>
</protein>
<dbReference type="GeneID" id="44997593"/>